<dbReference type="Gene3D" id="4.10.240.10">
    <property type="entry name" value="Zn(2)-C6 fungal-type DNA-binding domain"/>
    <property type="match status" value="1"/>
</dbReference>
<dbReference type="InterPro" id="IPR050613">
    <property type="entry name" value="Sec_Metabolite_Reg"/>
</dbReference>
<dbReference type="Proteomes" id="UP000613401">
    <property type="component" value="Unassembled WGS sequence"/>
</dbReference>
<dbReference type="InterPro" id="IPR001138">
    <property type="entry name" value="Zn2Cys6_DnaBD"/>
</dbReference>
<dbReference type="PROSITE" id="PS00463">
    <property type="entry name" value="ZN2_CY6_FUNGAL_1"/>
    <property type="match status" value="1"/>
</dbReference>
<dbReference type="SUPFAM" id="SSF57701">
    <property type="entry name" value="Zn2/Cys6 DNA-binding domain"/>
    <property type="match status" value="1"/>
</dbReference>
<dbReference type="GO" id="GO:0006351">
    <property type="term" value="P:DNA-templated transcription"/>
    <property type="evidence" value="ECO:0007669"/>
    <property type="project" value="InterPro"/>
</dbReference>
<evidence type="ECO:0000313" key="6">
    <source>
        <dbReference type="EMBL" id="KAF3797472.1"/>
    </source>
</evidence>
<feature type="domain" description="Zn(2)-C6 fungal-type" evidence="5">
    <location>
        <begin position="29"/>
        <end position="60"/>
    </location>
</feature>
<reference evidence="6" key="1">
    <citation type="journal article" date="2020" name="Phytopathology">
        <title>Genome sequence and comparative analysis of Colletotrichum gloeosporioides isolated from Liriodendron leaves.</title>
        <authorList>
            <person name="Fu F.F."/>
            <person name="Hao Z."/>
            <person name="Wang P."/>
            <person name="Lu Y."/>
            <person name="Xue L.J."/>
            <person name="Wei G."/>
            <person name="Tian Y."/>
            <person name="Baishi H."/>
            <person name="Xu H."/>
            <person name="Shi J."/>
            <person name="Cheng T."/>
            <person name="Wang G."/>
            <person name="Yi Y."/>
            <person name="Chen J."/>
        </authorList>
    </citation>
    <scope>NUCLEOTIDE SEQUENCE</scope>
    <source>
        <strain evidence="6">Lc1</strain>
    </source>
</reference>
<keyword evidence="2" id="KW-0479">Metal-binding</keyword>
<keyword evidence="3" id="KW-0539">Nucleus</keyword>
<comment type="caution">
    <text evidence="6">The sequence shown here is derived from an EMBL/GenBank/DDBJ whole genome shotgun (WGS) entry which is preliminary data.</text>
</comment>
<dbReference type="GeneID" id="69012377"/>
<dbReference type="InterPro" id="IPR036864">
    <property type="entry name" value="Zn2-C6_fun-type_DNA-bd_sf"/>
</dbReference>
<feature type="region of interest" description="Disordered" evidence="4">
    <location>
        <begin position="46"/>
        <end position="74"/>
    </location>
</feature>
<dbReference type="Pfam" id="PF04082">
    <property type="entry name" value="Fungal_trans"/>
    <property type="match status" value="1"/>
</dbReference>
<sequence length="679" mass="76616">MTNQDMSHYTTTFRVSRPHRIARNRPTVSCSTCRARKLKCDRQQPCGACQKRGHEDSCRFEPAPKQQLASSSIGDSQNRIRIGLRQMQHVLQGLLSQSGQTQTQNQPIKAGSELEIPCHQLMESINRIQNMLEDDSRPRAPTTALDEQTLPDLGLGFISKATLTDIMETLPSRQVADRTISAYFNAKHVTVPFIHTHQFRRQYEAFWGDPAAANLLWVSILFSVLATGAVVLGAKAASTSDSNHYLAYVTMSARCLVAGQYQKATEFSVEALVMHGHSRALQRGNKDVDMSQLQALTLRMAQRRCYHQEADKLLPTFTPFEAEMRRRVWYLIQYYDVMFSLEYGLPPLIHDDTFTTFHPTNVTDDEFDEDVVYLTPRPIEEAQPMLLCVCISHLLPILRRIIRHALGLNTCTYSDALSLEAKLKTWYASIPPSLRIRAIKDTSFTDPNHIVMQRIMLELMYTMGTVLLYRPFLDLMNLNNPECQVALNVCRRLAVKSVGVHVEFDHEMQEGGRLYQDQPIPSGLSVNDFFIATIVAPLEFFDCPNLPPGEEDHIINLLQTATQLWSKRSVASTHVRESTRLLRLIAAKAQTASQGRYHVPYPVPRSSTAAEAEIEEHGYLAPQQYPSGEGGSAESDIAFEVGLIDWSNAVGIDWDPANFCPDFETVNQAISRKPFLDTQ</sequence>
<accession>A0A8H4C5C0</accession>
<dbReference type="PANTHER" id="PTHR31001">
    <property type="entry name" value="UNCHARACTERIZED TRANSCRIPTIONAL REGULATORY PROTEIN"/>
    <property type="match status" value="1"/>
</dbReference>
<dbReference type="PROSITE" id="PS50048">
    <property type="entry name" value="ZN2_CY6_FUNGAL_2"/>
    <property type="match status" value="1"/>
</dbReference>
<dbReference type="RefSeq" id="XP_045256636.1">
    <property type="nucleotide sequence ID" value="XM_045405253.1"/>
</dbReference>
<proteinExistence type="predicted"/>
<dbReference type="SMART" id="SM00066">
    <property type="entry name" value="GAL4"/>
    <property type="match status" value="1"/>
</dbReference>
<dbReference type="GO" id="GO:0008270">
    <property type="term" value="F:zinc ion binding"/>
    <property type="evidence" value="ECO:0007669"/>
    <property type="project" value="InterPro"/>
</dbReference>
<dbReference type="GO" id="GO:0003677">
    <property type="term" value="F:DNA binding"/>
    <property type="evidence" value="ECO:0007669"/>
    <property type="project" value="InterPro"/>
</dbReference>
<dbReference type="GO" id="GO:0005634">
    <property type="term" value="C:nucleus"/>
    <property type="evidence" value="ECO:0007669"/>
    <property type="project" value="UniProtKB-SubCell"/>
</dbReference>
<dbReference type="GO" id="GO:0000981">
    <property type="term" value="F:DNA-binding transcription factor activity, RNA polymerase II-specific"/>
    <property type="evidence" value="ECO:0007669"/>
    <property type="project" value="InterPro"/>
</dbReference>
<comment type="subcellular location">
    <subcellularLocation>
        <location evidence="1">Nucleus</location>
    </subcellularLocation>
</comment>
<dbReference type="EMBL" id="WVTB01000116">
    <property type="protein sequence ID" value="KAF3797472.1"/>
    <property type="molecule type" value="Genomic_DNA"/>
</dbReference>
<evidence type="ECO:0000256" key="3">
    <source>
        <dbReference type="ARBA" id="ARBA00023242"/>
    </source>
</evidence>
<protein>
    <recommendedName>
        <fullName evidence="5">Zn(2)-C6 fungal-type domain-containing protein</fullName>
    </recommendedName>
</protein>
<dbReference type="PANTHER" id="PTHR31001:SF49">
    <property type="entry name" value="ZN(II)2CYS6 TRANSCRIPTION FACTOR (EUROFUNG)"/>
    <property type="match status" value="1"/>
</dbReference>
<dbReference type="AlphaFoldDB" id="A0A8H4C5C0"/>
<organism evidence="6 7">
    <name type="scientific">Colletotrichum gloeosporioides</name>
    <name type="common">Anthracnose fungus</name>
    <name type="synonym">Glomerella cingulata</name>
    <dbReference type="NCBI Taxonomy" id="474922"/>
    <lineage>
        <taxon>Eukaryota</taxon>
        <taxon>Fungi</taxon>
        <taxon>Dikarya</taxon>
        <taxon>Ascomycota</taxon>
        <taxon>Pezizomycotina</taxon>
        <taxon>Sordariomycetes</taxon>
        <taxon>Hypocreomycetidae</taxon>
        <taxon>Glomerellales</taxon>
        <taxon>Glomerellaceae</taxon>
        <taxon>Colletotrichum</taxon>
        <taxon>Colletotrichum gloeosporioides species complex</taxon>
    </lineage>
</organism>
<dbReference type="SMART" id="SM00906">
    <property type="entry name" value="Fungal_trans"/>
    <property type="match status" value="1"/>
</dbReference>
<dbReference type="InterPro" id="IPR007219">
    <property type="entry name" value="XnlR_reg_dom"/>
</dbReference>
<evidence type="ECO:0000256" key="4">
    <source>
        <dbReference type="SAM" id="MobiDB-lite"/>
    </source>
</evidence>
<reference evidence="6" key="2">
    <citation type="submission" date="2020-03" db="EMBL/GenBank/DDBJ databases">
        <authorList>
            <person name="Fu F.-F."/>
            <person name="Chen J."/>
        </authorList>
    </citation>
    <scope>NUCLEOTIDE SEQUENCE</scope>
    <source>
        <strain evidence="6">Lc1</strain>
    </source>
</reference>
<dbReference type="Pfam" id="PF00172">
    <property type="entry name" value="Zn_clus"/>
    <property type="match status" value="1"/>
</dbReference>
<evidence type="ECO:0000313" key="7">
    <source>
        <dbReference type="Proteomes" id="UP000613401"/>
    </source>
</evidence>
<evidence type="ECO:0000259" key="5">
    <source>
        <dbReference type="PROSITE" id="PS50048"/>
    </source>
</evidence>
<dbReference type="CDD" id="cd00067">
    <property type="entry name" value="GAL4"/>
    <property type="match status" value="1"/>
</dbReference>
<gene>
    <name evidence="6" type="ORF">GCG54_00005226</name>
</gene>
<dbReference type="CDD" id="cd12148">
    <property type="entry name" value="fungal_TF_MHR"/>
    <property type="match status" value="1"/>
</dbReference>
<keyword evidence="7" id="KW-1185">Reference proteome</keyword>
<evidence type="ECO:0000256" key="1">
    <source>
        <dbReference type="ARBA" id="ARBA00004123"/>
    </source>
</evidence>
<name>A0A8H4C5C0_COLGL</name>
<evidence type="ECO:0000256" key="2">
    <source>
        <dbReference type="ARBA" id="ARBA00022723"/>
    </source>
</evidence>